<comment type="caution">
    <text evidence="4">The sequence shown here is derived from an EMBL/GenBank/DDBJ whole genome shotgun (WGS) entry which is preliminary data.</text>
</comment>
<comment type="caution">
    <text evidence="2">Lacks conserved residue(s) required for the propagation of feature annotation.</text>
</comment>
<feature type="binding site" evidence="2">
    <location>
        <position position="183"/>
    </location>
    <ligand>
        <name>biotin</name>
        <dbReference type="ChEBI" id="CHEBI:57586"/>
    </ligand>
</feature>
<keyword evidence="2" id="KW-0067">ATP-binding</keyword>
<keyword evidence="2" id="KW-0547">Nucleotide-binding</keyword>
<evidence type="ECO:0000256" key="1">
    <source>
        <dbReference type="ARBA" id="ARBA00022598"/>
    </source>
</evidence>
<dbReference type="CDD" id="cd16442">
    <property type="entry name" value="BPL"/>
    <property type="match status" value="1"/>
</dbReference>
<accession>A0A926HZM4</accession>
<reference evidence="4" key="1">
    <citation type="submission" date="2020-08" db="EMBL/GenBank/DDBJ databases">
        <title>Genome public.</title>
        <authorList>
            <person name="Liu C."/>
            <person name="Sun Q."/>
        </authorList>
    </citation>
    <scope>NUCLEOTIDE SEQUENCE</scope>
    <source>
        <strain evidence="4">H8</strain>
    </source>
</reference>
<keyword evidence="2" id="KW-0805">Transcription regulation</keyword>
<comment type="similarity">
    <text evidence="2">Belongs to the biotin--protein ligase family.</text>
</comment>
<evidence type="ECO:0000256" key="2">
    <source>
        <dbReference type="HAMAP-Rule" id="MF_00978"/>
    </source>
</evidence>
<dbReference type="Pfam" id="PF03099">
    <property type="entry name" value="BPL_LplA_LipB"/>
    <property type="match status" value="1"/>
</dbReference>
<dbReference type="SUPFAM" id="SSF46785">
    <property type="entry name" value="Winged helix' DNA-binding domain"/>
    <property type="match status" value="1"/>
</dbReference>
<organism evidence="4 5">
    <name type="scientific">Congzhengia minquanensis</name>
    <dbReference type="NCBI Taxonomy" id="2763657"/>
    <lineage>
        <taxon>Bacteria</taxon>
        <taxon>Bacillati</taxon>
        <taxon>Bacillota</taxon>
        <taxon>Clostridia</taxon>
        <taxon>Eubacteriales</taxon>
        <taxon>Oscillospiraceae</taxon>
        <taxon>Congzhengia</taxon>
    </lineage>
</organism>
<comment type="function">
    <text evidence="2">Acts both as a biotin--[acetyl-CoA-carboxylase] ligase and a repressor.</text>
</comment>
<dbReference type="Gene3D" id="3.30.930.10">
    <property type="entry name" value="Bira Bifunctional Protein, Domain 2"/>
    <property type="match status" value="1"/>
</dbReference>
<keyword evidence="2" id="KW-0804">Transcription</keyword>
<feature type="binding site" evidence="2">
    <location>
        <begin position="88"/>
        <end position="90"/>
    </location>
    <ligand>
        <name>biotin</name>
        <dbReference type="ChEBI" id="CHEBI:57586"/>
    </ligand>
</feature>
<dbReference type="InterPro" id="IPR030855">
    <property type="entry name" value="Bifunct_BirA"/>
</dbReference>
<keyword evidence="2" id="KW-0678">Repressor</keyword>
<dbReference type="AlphaFoldDB" id="A0A926HZM4"/>
<keyword evidence="1 2" id="KW-0436">Ligase</keyword>
<dbReference type="GO" id="GO:0016740">
    <property type="term" value="F:transferase activity"/>
    <property type="evidence" value="ECO:0007669"/>
    <property type="project" value="UniProtKB-ARBA"/>
</dbReference>
<evidence type="ECO:0000259" key="3">
    <source>
        <dbReference type="PROSITE" id="PS51733"/>
    </source>
</evidence>
<dbReference type="PROSITE" id="PS51733">
    <property type="entry name" value="BPL_LPL_CATALYTIC"/>
    <property type="match status" value="1"/>
</dbReference>
<proteinExistence type="inferred from homology"/>
<feature type="binding site" evidence="2">
    <location>
        <position position="112"/>
    </location>
    <ligand>
        <name>biotin</name>
        <dbReference type="ChEBI" id="CHEBI:57586"/>
    </ligand>
</feature>
<keyword evidence="5" id="KW-1185">Reference proteome</keyword>
<keyword evidence="2" id="KW-0092">Biotin</keyword>
<evidence type="ECO:0000313" key="4">
    <source>
        <dbReference type="EMBL" id="MBC8541325.1"/>
    </source>
</evidence>
<dbReference type="EC" id="6.3.4.15" evidence="2"/>
<dbReference type="Proteomes" id="UP000611762">
    <property type="component" value="Unassembled WGS sequence"/>
</dbReference>
<dbReference type="RefSeq" id="WP_249313374.1">
    <property type="nucleotide sequence ID" value="NZ_JACRSU010000003.1"/>
</dbReference>
<gene>
    <name evidence="2" type="primary">birA</name>
    <name evidence="4" type="ORF">H8698_10090</name>
</gene>
<dbReference type="Pfam" id="PF08279">
    <property type="entry name" value="HTH_11"/>
    <property type="match status" value="1"/>
</dbReference>
<dbReference type="Gene3D" id="1.10.10.10">
    <property type="entry name" value="Winged helix-like DNA-binding domain superfamily/Winged helix DNA-binding domain"/>
    <property type="match status" value="1"/>
</dbReference>
<dbReference type="PANTHER" id="PTHR12835">
    <property type="entry name" value="BIOTIN PROTEIN LIGASE"/>
    <property type="match status" value="1"/>
</dbReference>
<dbReference type="InterPro" id="IPR045864">
    <property type="entry name" value="aa-tRNA-synth_II/BPL/LPL"/>
</dbReference>
<dbReference type="GO" id="GO:0005737">
    <property type="term" value="C:cytoplasm"/>
    <property type="evidence" value="ECO:0007669"/>
    <property type="project" value="TreeGrafter"/>
</dbReference>
<sequence length="322" mass="35404">MKEKLLELFEQNRGTLISGSDIAKSLGVSRAAVNKAISGLRDSGYKFDATSRLGYVFSEKNDIISPSGIYKYLNGNKHKIVHLDEVNSTNTALKELAQNGAQEGTVVVTEMQTGGKGRRGKRFFSPRGCGVYFSLLLRPRLKAADSVFITVAASVAVRRAIKLLLHADTQIKWVNDVYFNNKKLCGILTEASMEIESGYLNYAVLGIGINIKPPENGYPEEFAFKTTNLSEISHPLPDDLKNKLIAEVLTQFDRLYETLEQKDYIEEYKEASCILNRKIEILAGSYAGPAVAEDIDSDANLIVRLPNGNTAALNSGDVSICL</sequence>
<evidence type="ECO:0000313" key="5">
    <source>
        <dbReference type="Proteomes" id="UP000611762"/>
    </source>
</evidence>
<dbReference type="InterPro" id="IPR004143">
    <property type="entry name" value="BPL_LPL_catalytic"/>
</dbReference>
<dbReference type="GO" id="GO:0009249">
    <property type="term" value="P:protein lipoylation"/>
    <property type="evidence" value="ECO:0007669"/>
    <property type="project" value="UniProtKB-ARBA"/>
</dbReference>
<dbReference type="GO" id="GO:0003677">
    <property type="term" value="F:DNA binding"/>
    <property type="evidence" value="ECO:0007669"/>
    <property type="project" value="UniProtKB-UniRule"/>
</dbReference>
<dbReference type="PANTHER" id="PTHR12835:SF5">
    <property type="entry name" value="BIOTIN--PROTEIN LIGASE"/>
    <property type="match status" value="1"/>
</dbReference>
<dbReference type="InterPro" id="IPR036388">
    <property type="entry name" value="WH-like_DNA-bd_sf"/>
</dbReference>
<name>A0A926HZM4_9FIRM</name>
<dbReference type="NCBIfam" id="TIGR00121">
    <property type="entry name" value="birA_ligase"/>
    <property type="match status" value="1"/>
</dbReference>
<dbReference type="InterPro" id="IPR013196">
    <property type="entry name" value="HTH_11"/>
</dbReference>
<dbReference type="GO" id="GO:0005524">
    <property type="term" value="F:ATP binding"/>
    <property type="evidence" value="ECO:0007669"/>
    <property type="project" value="UniProtKB-UniRule"/>
</dbReference>
<dbReference type="GO" id="GO:0004077">
    <property type="term" value="F:biotin--[biotin carboxyl-carrier protein] ligase activity"/>
    <property type="evidence" value="ECO:0007669"/>
    <property type="project" value="UniProtKB-UniRule"/>
</dbReference>
<dbReference type="InterPro" id="IPR004408">
    <property type="entry name" value="Biotin_CoA_COase_ligase"/>
</dbReference>
<dbReference type="GO" id="GO:0006355">
    <property type="term" value="P:regulation of DNA-templated transcription"/>
    <property type="evidence" value="ECO:0007669"/>
    <property type="project" value="UniProtKB-UniRule"/>
</dbReference>
<keyword evidence="2" id="KW-0238">DNA-binding</keyword>
<comment type="catalytic activity">
    <reaction evidence="2">
        <text>biotin + L-lysyl-[protein] + ATP = N(6)-biotinyl-L-lysyl-[protein] + AMP + diphosphate + H(+)</text>
        <dbReference type="Rhea" id="RHEA:11756"/>
        <dbReference type="Rhea" id="RHEA-COMP:9752"/>
        <dbReference type="Rhea" id="RHEA-COMP:10505"/>
        <dbReference type="ChEBI" id="CHEBI:15378"/>
        <dbReference type="ChEBI" id="CHEBI:29969"/>
        <dbReference type="ChEBI" id="CHEBI:30616"/>
        <dbReference type="ChEBI" id="CHEBI:33019"/>
        <dbReference type="ChEBI" id="CHEBI:57586"/>
        <dbReference type="ChEBI" id="CHEBI:83144"/>
        <dbReference type="ChEBI" id="CHEBI:456215"/>
        <dbReference type="EC" id="6.3.4.15"/>
    </reaction>
</comment>
<feature type="DNA-binding region" description="H-T-H motif" evidence="2">
    <location>
        <begin position="19"/>
        <end position="38"/>
    </location>
</feature>
<dbReference type="Gene3D" id="2.30.30.100">
    <property type="match status" value="1"/>
</dbReference>
<dbReference type="SUPFAM" id="SSF55681">
    <property type="entry name" value="Class II aaRS and biotin synthetases"/>
    <property type="match status" value="1"/>
</dbReference>
<dbReference type="EMBL" id="JACRSU010000003">
    <property type="protein sequence ID" value="MBC8541325.1"/>
    <property type="molecule type" value="Genomic_DNA"/>
</dbReference>
<protein>
    <recommendedName>
        <fullName evidence="2">Bifunctional ligase/repressor BirA</fullName>
    </recommendedName>
    <alternativeName>
        <fullName evidence="2">Biotin--[acetyl-CoA-carboxylase] ligase</fullName>
        <ecNumber evidence="2">6.3.4.15</ecNumber>
    </alternativeName>
    <alternativeName>
        <fullName evidence="2">Biotin--protein ligase</fullName>
    </alternativeName>
    <alternativeName>
        <fullName evidence="2">Biotin-[acetyl-CoA carboxylase] synthetase</fullName>
    </alternativeName>
</protein>
<dbReference type="HAMAP" id="MF_00978">
    <property type="entry name" value="Bifunct_BirA"/>
    <property type="match status" value="1"/>
</dbReference>
<feature type="domain" description="BPL/LPL catalytic" evidence="3">
    <location>
        <begin position="63"/>
        <end position="260"/>
    </location>
</feature>
<dbReference type="InterPro" id="IPR036390">
    <property type="entry name" value="WH_DNA-bd_sf"/>
</dbReference>